<dbReference type="PANTHER" id="PTHR10806:SF6">
    <property type="entry name" value="SIGNAL PEPTIDASE COMPLEX CATALYTIC SUBUNIT SEC11"/>
    <property type="match status" value="1"/>
</dbReference>
<evidence type="ECO:0000256" key="13">
    <source>
        <dbReference type="SAM" id="Phobius"/>
    </source>
</evidence>
<feature type="coiled-coil region" evidence="12">
    <location>
        <begin position="183"/>
        <end position="213"/>
    </location>
</feature>
<evidence type="ECO:0000256" key="7">
    <source>
        <dbReference type="ARBA" id="ARBA00022989"/>
    </source>
</evidence>
<evidence type="ECO:0000256" key="6">
    <source>
        <dbReference type="ARBA" id="ARBA00022968"/>
    </source>
</evidence>
<dbReference type="GO" id="GO:0009003">
    <property type="term" value="F:signal peptidase activity"/>
    <property type="evidence" value="ECO:0007669"/>
    <property type="project" value="UniProtKB-EC"/>
</dbReference>
<dbReference type="PRINTS" id="PR00728">
    <property type="entry name" value="SIGNALPTASE"/>
</dbReference>
<feature type="transmembrane region" description="Helical" evidence="13">
    <location>
        <begin position="161"/>
        <end position="180"/>
    </location>
</feature>
<proteinExistence type="predicted"/>
<dbReference type="SUPFAM" id="SSF51306">
    <property type="entry name" value="LexA/Signal peptidase"/>
    <property type="match status" value="1"/>
</dbReference>
<dbReference type="EC" id="3.4.21.89" evidence="11"/>
<dbReference type="Gene3D" id="2.10.109.10">
    <property type="entry name" value="Umud Fragment, subunit A"/>
    <property type="match status" value="1"/>
</dbReference>
<dbReference type="PROSITE" id="PS00501">
    <property type="entry name" value="SPASE_I_1"/>
    <property type="match status" value="1"/>
</dbReference>
<evidence type="ECO:0000256" key="3">
    <source>
        <dbReference type="ARBA" id="ARBA00022692"/>
    </source>
</evidence>
<evidence type="ECO:0000256" key="4">
    <source>
        <dbReference type="ARBA" id="ARBA00022801"/>
    </source>
</evidence>
<organism evidence="14 15">
    <name type="scientific">Hungatella hathewayi WAL-18680</name>
    <dbReference type="NCBI Taxonomy" id="742737"/>
    <lineage>
        <taxon>Bacteria</taxon>
        <taxon>Bacillati</taxon>
        <taxon>Bacillota</taxon>
        <taxon>Clostridia</taxon>
        <taxon>Lachnospirales</taxon>
        <taxon>Lachnospiraceae</taxon>
        <taxon>Hungatella</taxon>
    </lineage>
</organism>
<comment type="caution">
    <text evidence="14">The sequence shown here is derived from an EMBL/GenBank/DDBJ whole genome shotgun (WGS) entry which is preliminary data.</text>
</comment>
<comment type="function">
    <text evidence="10">Catalytic component of the signal peptidase complex (SPC) which catalyzes the cleavage of N-terminal signal sequences from nascent proteins as they are translocated into the lumen of the endoplasmic reticulum. Specifically cleaves N-terminal signal peptides that contain a hydrophobic alpha-helix (h-region) shorter than 18-20 amino acids.</text>
</comment>
<dbReference type="GO" id="GO:0006465">
    <property type="term" value="P:signal peptide processing"/>
    <property type="evidence" value="ECO:0007669"/>
    <property type="project" value="UniProtKB-UniRule"/>
</dbReference>
<keyword evidence="12" id="KW-0175">Coiled coil</keyword>
<dbReference type="MEROPS" id="S26.011"/>
<dbReference type="InterPro" id="IPR036286">
    <property type="entry name" value="LexA/Signal_pep-like_sf"/>
</dbReference>
<dbReference type="EMBL" id="ADLN01000075">
    <property type="protein sequence ID" value="EHI59114.1"/>
    <property type="molecule type" value="Genomic_DNA"/>
</dbReference>
<evidence type="ECO:0000313" key="14">
    <source>
        <dbReference type="EMBL" id="EHI59114.1"/>
    </source>
</evidence>
<dbReference type="Proteomes" id="UP000005384">
    <property type="component" value="Unassembled WGS sequence"/>
</dbReference>
<evidence type="ECO:0000313" key="15">
    <source>
        <dbReference type="Proteomes" id="UP000005384"/>
    </source>
</evidence>
<evidence type="ECO:0000256" key="12">
    <source>
        <dbReference type="SAM" id="Coils"/>
    </source>
</evidence>
<dbReference type="InterPro" id="IPR019533">
    <property type="entry name" value="Peptidase_S26"/>
</dbReference>
<evidence type="ECO:0000256" key="5">
    <source>
        <dbReference type="ARBA" id="ARBA00022824"/>
    </source>
</evidence>
<evidence type="ECO:0000256" key="1">
    <source>
        <dbReference type="ARBA" id="ARBA00004648"/>
    </source>
</evidence>
<comment type="subcellular location">
    <subcellularLocation>
        <location evidence="1">Endoplasmic reticulum membrane</location>
        <topology evidence="1">Single-pass type II membrane protein</topology>
    </subcellularLocation>
</comment>
<dbReference type="AlphaFoldDB" id="G5IH43"/>
<dbReference type="OrthoDB" id="1648066at2"/>
<evidence type="ECO:0000256" key="8">
    <source>
        <dbReference type="ARBA" id="ARBA00023136"/>
    </source>
</evidence>
<dbReference type="HOGENOM" id="CLU_089996_2_2_9"/>
<dbReference type="CDD" id="cd06530">
    <property type="entry name" value="S26_SPase_I"/>
    <property type="match status" value="1"/>
</dbReference>
<dbReference type="PANTHER" id="PTHR10806">
    <property type="entry name" value="SIGNAL PEPTIDASE COMPLEX CATALYTIC SUBUNIT SEC11"/>
    <property type="match status" value="1"/>
</dbReference>
<accession>G5IH43</accession>
<dbReference type="NCBIfam" id="TIGR02228">
    <property type="entry name" value="sigpep_I_arch"/>
    <property type="match status" value="1"/>
</dbReference>
<keyword evidence="5" id="KW-0256">Endoplasmic reticulum</keyword>
<dbReference type="InterPro" id="IPR019756">
    <property type="entry name" value="Pept_S26A_signal_pept_1_Ser-AS"/>
</dbReference>
<keyword evidence="7 13" id="KW-1133">Transmembrane helix</keyword>
<gene>
    <name evidence="14" type="ORF">HMPREF9473_02821</name>
</gene>
<name>G5IH43_9FIRM</name>
<keyword evidence="6" id="KW-0735">Signal-anchor</keyword>
<dbReference type="PATRIC" id="fig|742737.3.peg.2825"/>
<dbReference type="GO" id="GO:0016020">
    <property type="term" value="C:membrane"/>
    <property type="evidence" value="ECO:0007669"/>
    <property type="project" value="UniProtKB-UniRule"/>
</dbReference>
<dbReference type="GO" id="GO:0004252">
    <property type="term" value="F:serine-type endopeptidase activity"/>
    <property type="evidence" value="ECO:0007669"/>
    <property type="project" value="UniProtKB-UniRule"/>
</dbReference>
<dbReference type="RefSeq" id="WP_006780798.1">
    <property type="nucleotide sequence ID" value="NZ_CP040506.1"/>
</dbReference>
<protein>
    <recommendedName>
        <fullName evidence="9 11">Signal peptidase I</fullName>
        <ecNumber evidence="11">3.4.21.89</ecNumber>
    </recommendedName>
</protein>
<keyword evidence="2" id="KW-0645">Protease</keyword>
<keyword evidence="15" id="KW-1185">Reference proteome</keyword>
<dbReference type="InterPro" id="IPR001733">
    <property type="entry name" value="Peptidase_S26B"/>
</dbReference>
<evidence type="ECO:0000256" key="10">
    <source>
        <dbReference type="ARBA" id="ARBA00045533"/>
    </source>
</evidence>
<reference evidence="14 15" key="1">
    <citation type="submission" date="2011-08" db="EMBL/GenBank/DDBJ databases">
        <title>The Genome Sequence of Clostridium hathewayi WAL-18680.</title>
        <authorList>
            <consortium name="The Broad Institute Genome Sequencing Platform"/>
            <person name="Earl A."/>
            <person name="Ward D."/>
            <person name="Feldgarden M."/>
            <person name="Gevers D."/>
            <person name="Finegold S.M."/>
            <person name="Summanen P.H."/>
            <person name="Molitoris D.R."/>
            <person name="Song M."/>
            <person name="Daigneault M."/>
            <person name="Allen-Vercoe E."/>
            <person name="Young S.K."/>
            <person name="Zeng Q."/>
            <person name="Gargeya S."/>
            <person name="Fitzgerald M."/>
            <person name="Haas B."/>
            <person name="Abouelleil A."/>
            <person name="Alvarado L."/>
            <person name="Arachchi H.M."/>
            <person name="Berlin A."/>
            <person name="Brown A."/>
            <person name="Chapman S.B."/>
            <person name="Chen Z."/>
            <person name="Dunbar C."/>
            <person name="Freedman E."/>
            <person name="Gearin G."/>
            <person name="Gellesch M."/>
            <person name="Goldberg J."/>
            <person name="Griggs A."/>
            <person name="Gujja S."/>
            <person name="Heiman D."/>
            <person name="Howarth C."/>
            <person name="Larson L."/>
            <person name="Lui A."/>
            <person name="MacDonald P.J.P."/>
            <person name="Montmayeur A."/>
            <person name="Murphy C."/>
            <person name="Neiman D."/>
            <person name="Pearson M."/>
            <person name="Priest M."/>
            <person name="Roberts A."/>
            <person name="Saif S."/>
            <person name="Shea T."/>
            <person name="Shenoy N."/>
            <person name="Sisk P."/>
            <person name="Stolte C."/>
            <person name="Sykes S."/>
            <person name="Wortman J."/>
            <person name="Nusbaum C."/>
            <person name="Birren B."/>
        </authorList>
    </citation>
    <scope>NUCLEOTIDE SEQUENCE [LARGE SCALE GENOMIC DNA]</scope>
    <source>
        <strain evidence="14 15">WAL-18680</strain>
    </source>
</reference>
<evidence type="ECO:0000256" key="11">
    <source>
        <dbReference type="NCBIfam" id="TIGR02228"/>
    </source>
</evidence>
<keyword evidence="3 13" id="KW-0812">Transmembrane</keyword>
<sequence length="215" mass="23426">MGKRRSQKKKGSSGSIVWNILGIVLCVILIPVIVVNVVLIVNNFKDPSHLPGVAGYRPTIVLSGSMEPAFYPGDVILIKDTENPSALQVGDVICYQYSGKATTHRVVQVLETEGKVSYVTKGDNNNVEDRLAVEPEQIEGVWSGTRIPALGNVLMFAQTSMGMLVLIICPLAALLLWDLLKRRKNGSKEKKRAEELEAELEALKAAQKEKTSGDA</sequence>
<keyword evidence="4" id="KW-0378">Hydrolase</keyword>
<evidence type="ECO:0000256" key="9">
    <source>
        <dbReference type="ARBA" id="ARBA00033305"/>
    </source>
</evidence>
<feature type="transmembrane region" description="Helical" evidence="13">
    <location>
        <begin position="20"/>
        <end position="41"/>
    </location>
</feature>
<keyword evidence="8 13" id="KW-0472">Membrane</keyword>
<evidence type="ECO:0000256" key="2">
    <source>
        <dbReference type="ARBA" id="ARBA00022670"/>
    </source>
</evidence>